<organism evidence="1 2">
    <name type="scientific">Isoalcanivorax pacificus W11-5</name>
    <dbReference type="NCBI Taxonomy" id="391936"/>
    <lineage>
        <taxon>Bacteria</taxon>
        <taxon>Pseudomonadati</taxon>
        <taxon>Pseudomonadota</taxon>
        <taxon>Gammaproteobacteria</taxon>
        <taxon>Oceanospirillales</taxon>
        <taxon>Alcanivoracaceae</taxon>
        <taxon>Isoalcanivorax</taxon>
    </lineage>
</organism>
<dbReference type="Pfam" id="PF20404">
    <property type="entry name" value="DUF6694"/>
    <property type="match status" value="1"/>
</dbReference>
<name>A0A0B4XI45_9GAMM</name>
<dbReference type="HOGENOM" id="CLU_165576_1_0_6"/>
<dbReference type="PROSITE" id="PS51257">
    <property type="entry name" value="PROKAR_LIPOPROTEIN"/>
    <property type="match status" value="1"/>
</dbReference>
<sequence length="105" mass="11452">MKKYLAGLMLALMLVGCSDPRLDASSEEAFEASLEKVVADMDDNERQLFTEALMIVMLTGITRDDVAAAQSGNMDELSSPFDHLDGLTADDVIERAGEIREAQAR</sequence>
<protein>
    <recommendedName>
        <fullName evidence="3">Lipoprotein</fullName>
    </recommendedName>
</protein>
<gene>
    <name evidence="1" type="ORF">S7S_07115</name>
</gene>
<accession>A0A0B4XI45</accession>
<evidence type="ECO:0008006" key="3">
    <source>
        <dbReference type="Google" id="ProtNLM"/>
    </source>
</evidence>
<dbReference type="InterPro" id="IPR046516">
    <property type="entry name" value="DUF6694"/>
</dbReference>
<dbReference type="RefSeq" id="WP_008739289.1">
    <property type="nucleotide sequence ID" value="NZ_CP004387.1"/>
</dbReference>
<dbReference type="Proteomes" id="UP000006764">
    <property type="component" value="Chromosome"/>
</dbReference>
<dbReference type="EMBL" id="CP004387">
    <property type="protein sequence ID" value="AJD47839.1"/>
    <property type="molecule type" value="Genomic_DNA"/>
</dbReference>
<dbReference type="AlphaFoldDB" id="A0A0B4XI45"/>
<evidence type="ECO:0000313" key="1">
    <source>
        <dbReference type="EMBL" id="AJD47839.1"/>
    </source>
</evidence>
<dbReference type="OrthoDB" id="5540991at2"/>
<dbReference type="KEGG" id="apac:S7S_07115"/>
<keyword evidence="2" id="KW-1185">Reference proteome</keyword>
<reference evidence="1 2" key="1">
    <citation type="journal article" date="2012" name="J. Bacteriol.">
        <title>Genome sequence of an alkane-degrading bacterium, Alcanivorax pacificus type strain W11-5, isolated from deep sea sediment.</title>
        <authorList>
            <person name="Lai Q."/>
            <person name="Shao Z."/>
        </authorList>
    </citation>
    <scope>NUCLEOTIDE SEQUENCE [LARGE SCALE GENOMIC DNA]</scope>
    <source>
        <strain evidence="1 2">W11-5</strain>
    </source>
</reference>
<evidence type="ECO:0000313" key="2">
    <source>
        <dbReference type="Proteomes" id="UP000006764"/>
    </source>
</evidence>
<proteinExistence type="predicted"/>